<feature type="domain" description="CheW-like" evidence="1">
    <location>
        <begin position="27"/>
        <end position="168"/>
    </location>
</feature>
<dbReference type="InterPro" id="IPR036061">
    <property type="entry name" value="CheW-like_dom_sf"/>
</dbReference>
<evidence type="ECO:0000313" key="2">
    <source>
        <dbReference type="EMBL" id="MDR5898496.1"/>
    </source>
</evidence>
<dbReference type="RefSeq" id="WP_309655405.1">
    <property type="nucleotide sequence ID" value="NZ_JARWAN010000006.1"/>
</dbReference>
<protein>
    <submittedName>
        <fullName evidence="2">Chemotaxis protein CheW</fullName>
    </submittedName>
</protein>
<sequence>MSTTNADQLLALKQEAANAVVDVNEPTVKLVIFALSDRFFAFRGEFVKEVLPGDERLFYVPGMPSSVQGVINVRGDIESVILLNALLHLHEPEKVVSGSILLAKASGMRSGIRVDELLDVADLPLSQLQHPPESLPEALRPYVAALVDFSGKPIALLDIEKVFVDYQAGLG</sequence>
<name>A0ABU1H2I6_9GAMM</name>
<dbReference type="Gene3D" id="2.30.30.40">
    <property type="entry name" value="SH3 Domains"/>
    <property type="match status" value="1"/>
</dbReference>
<dbReference type="SMART" id="SM00260">
    <property type="entry name" value="CheW"/>
    <property type="match status" value="1"/>
</dbReference>
<comment type="caution">
    <text evidence="2">The sequence shown here is derived from an EMBL/GenBank/DDBJ whole genome shotgun (WGS) entry which is preliminary data.</text>
</comment>
<evidence type="ECO:0000259" key="1">
    <source>
        <dbReference type="PROSITE" id="PS50851"/>
    </source>
</evidence>
<dbReference type="SUPFAM" id="SSF50341">
    <property type="entry name" value="CheW-like"/>
    <property type="match status" value="1"/>
</dbReference>
<organism evidence="2 3">
    <name type="scientific">Vreelandella vilamensis</name>
    <dbReference type="NCBI Taxonomy" id="531309"/>
    <lineage>
        <taxon>Bacteria</taxon>
        <taxon>Pseudomonadati</taxon>
        <taxon>Pseudomonadota</taxon>
        <taxon>Gammaproteobacteria</taxon>
        <taxon>Oceanospirillales</taxon>
        <taxon>Halomonadaceae</taxon>
        <taxon>Vreelandella</taxon>
    </lineage>
</organism>
<dbReference type="PANTHER" id="PTHR22617">
    <property type="entry name" value="CHEMOTAXIS SENSOR HISTIDINE KINASE-RELATED"/>
    <property type="match status" value="1"/>
</dbReference>
<keyword evidence="3" id="KW-1185">Reference proteome</keyword>
<dbReference type="Pfam" id="PF01584">
    <property type="entry name" value="CheW"/>
    <property type="match status" value="1"/>
</dbReference>
<accession>A0ABU1H2I6</accession>
<dbReference type="InterPro" id="IPR039315">
    <property type="entry name" value="CheW"/>
</dbReference>
<reference evidence="2 3" key="1">
    <citation type="submission" date="2023-04" db="EMBL/GenBank/DDBJ databases">
        <title>A long-awaited taxogenomic arrangement of the family Halomonadaceae.</title>
        <authorList>
            <person name="De La Haba R."/>
            <person name="Chuvochina M."/>
            <person name="Wittouck S."/>
            <person name="Arahal D.R."/>
            <person name="Sanchez-Porro C."/>
            <person name="Hugenholtz P."/>
            <person name="Ventosa A."/>
        </authorList>
    </citation>
    <scope>NUCLEOTIDE SEQUENCE [LARGE SCALE GENOMIC DNA]</scope>
    <source>
        <strain evidence="2 3">DSM 21020</strain>
    </source>
</reference>
<proteinExistence type="predicted"/>
<dbReference type="PROSITE" id="PS50851">
    <property type="entry name" value="CHEW"/>
    <property type="match status" value="1"/>
</dbReference>
<dbReference type="Gene3D" id="2.40.50.180">
    <property type="entry name" value="CheA-289, Domain 4"/>
    <property type="match status" value="1"/>
</dbReference>
<gene>
    <name evidence="2" type="ORF">QC823_05775</name>
</gene>
<dbReference type="EMBL" id="JARWAN010000006">
    <property type="protein sequence ID" value="MDR5898496.1"/>
    <property type="molecule type" value="Genomic_DNA"/>
</dbReference>
<dbReference type="PANTHER" id="PTHR22617:SF23">
    <property type="entry name" value="CHEMOTAXIS PROTEIN CHEW"/>
    <property type="match status" value="1"/>
</dbReference>
<evidence type="ECO:0000313" key="3">
    <source>
        <dbReference type="Proteomes" id="UP001254564"/>
    </source>
</evidence>
<dbReference type="InterPro" id="IPR002545">
    <property type="entry name" value="CheW-lke_dom"/>
</dbReference>
<dbReference type="Proteomes" id="UP001254564">
    <property type="component" value="Unassembled WGS sequence"/>
</dbReference>